<dbReference type="Gene3D" id="3.30.1240.10">
    <property type="match status" value="1"/>
</dbReference>
<dbReference type="PANTHER" id="PTHR10000">
    <property type="entry name" value="PHOSPHOSERINE PHOSPHATASE"/>
    <property type="match status" value="1"/>
</dbReference>
<dbReference type="GO" id="GO:0000287">
    <property type="term" value="F:magnesium ion binding"/>
    <property type="evidence" value="ECO:0007669"/>
    <property type="project" value="TreeGrafter"/>
</dbReference>
<organism evidence="2 3">
    <name type="scientific">Acidipropionibacterium jensenii</name>
    <dbReference type="NCBI Taxonomy" id="1749"/>
    <lineage>
        <taxon>Bacteria</taxon>
        <taxon>Bacillati</taxon>
        <taxon>Actinomycetota</taxon>
        <taxon>Actinomycetes</taxon>
        <taxon>Propionibacteriales</taxon>
        <taxon>Propionibacteriaceae</taxon>
        <taxon>Acidipropionibacterium</taxon>
    </lineage>
</organism>
<keyword evidence="2" id="KW-0378">Hydrolase</keyword>
<dbReference type="EC" id="3.1.3.-" evidence="2"/>
<feature type="region of interest" description="Disordered" evidence="1">
    <location>
        <begin position="66"/>
        <end position="92"/>
    </location>
</feature>
<dbReference type="AlphaFoldDB" id="A0A448NVQ0"/>
<dbReference type="EMBL" id="LR134473">
    <property type="protein sequence ID" value="VEI02056.1"/>
    <property type="molecule type" value="Genomic_DNA"/>
</dbReference>
<dbReference type="GO" id="GO:0016791">
    <property type="term" value="F:phosphatase activity"/>
    <property type="evidence" value="ECO:0007669"/>
    <property type="project" value="TreeGrafter"/>
</dbReference>
<dbReference type="RefSeq" id="WP_028702467.1">
    <property type="nucleotide sequence ID" value="NZ_CP040635.1"/>
</dbReference>
<feature type="compositionally biased region" description="Low complexity" evidence="1">
    <location>
        <begin position="66"/>
        <end position="79"/>
    </location>
</feature>
<proteinExistence type="predicted"/>
<dbReference type="Proteomes" id="UP000277858">
    <property type="component" value="Chromosome"/>
</dbReference>
<dbReference type="OrthoDB" id="3180855at2"/>
<dbReference type="STRING" id="1122997.GCA_000425285_00688"/>
<dbReference type="CDD" id="cd07518">
    <property type="entry name" value="HAD_YbiV-Like"/>
    <property type="match status" value="1"/>
</dbReference>
<dbReference type="Gene3D" id="3.40.50.1000">
    <property type="entry name" value="HAD superfamily/HAD-like"/>
    <property type="match status" value="2"/>
</dbReference>
<dbReference type="PANTHER" id="PTHR10000:SF53">
    <property type="entry name" value="5-AMINO-6-(5-PHOSPHO-D-RIBITYLAMINO)URACIL PHOSPHATASE YBJI-RELATED"/>
    <property type="match status" value="1"/>
</dbReference>
<dbReference type="InterPro" id="IPR023214">
    <property type="entry name" value="HAD_sf"/>
</dbReference>
<reference evidence="2 3" key="1">
    <citation type="submission" date="2018-12" db="EMBL/GenBank/DDBJ databases">
        <authorList>
            <consortium name="Pathogen Informatics"/>
        </authorList>
    </citation>
    <scope>NUCLEOTIDE SEQUENCE [LARGE SCALE GENOMIC DNA]</scope>
    <source>
        <strain evidence="2 3">NCTC13652</strain>
    </source>
</reference>
<dbReference type="Pfam" id="PF08282">
    <property type="entry name" value="Hydrolase_3"/>
    <property type="match status" value="2"/>
</dbReference>
<gene>
    <name evidence="2" type="primary">ybjI</name>
    <name evidence="2" type="ORF">NCTC13652_00221</name>
</gene>
<evidence type="ECO:0000313" key="3">
    <source>
        <dbReference type="Proteomes" id="UP000277858"/>
    </source>
</evidence>
<name>A0A448NVQ0_9ACTN</name>
<keyword evidence="3" id="KW-1185">Reference proteome</keyword>
<dbReference type="InterPro" id="IPR036412">
    <property type="entry name" value="HAD-like_sf"/>
</dbReference>
<evidence type="ECO:0000313" key="2">
    <source>
        <dbReference type="EMBL" id="VEI02056.1"/>
    </source>
</evidence>
<dbReference type="SUPFAM" id="SSF56784">
    <property type="entry name" value="HAD-like"/>
    <property type="match status" value="1"/>
</dbReference>
<dbReference type="GO" id="GO:0005829">
    <property type="term" value="C:cytosol"/>
    <property type="evidence" value="ECO:0007669"/>
    <property type="project" value="TreeGrafter"/>
</dbReference>
<evidence type="ECO:0000256" key="1">
    <source>
        <dbReference type="SAM" id="MobiDB-lite"/>
    </source>
</evidence>
<protein>
    <submittedName>
        <fullName evidence="2">Phosphatase YbjI</fullName>
        <ecNumber evidence="2">3.1.3.-</ecNumber>
    </submittedName>
</protein>
<dbReference type="GeneID" id="82885636"/>
<sequence>MSHTTPEAQAADLKLVVCDMDGTLLDGRGEIPQGLWPLLETMRHRGIAFTPASGRQYATLESMFGSAATGSGTDDGTSGPESDHDAGTGSTDGMAFIAENGAQLMRNGVLLAASVIDPDYVTATLDRLDRLVAEGQNIGVVLSGTTVARVRRHDDAFLAEVRKYYHQLEVVDDLSGIGNVIKMAVYDFGDASTVVHPRLHEAAQGHSVVLSARHWVDVSNARATKGHALAQLQQALGVTPAQTAVFGDYLNDLDMFDHAQLSFAMANAHPDLLARARFTAPSNLEGGVITTLSHLLVNH</sequence>
<accession>A0A448NVQ0</accession>